<dbReference type="eggNOG" id="KOG0714">
    <property type="taxonomic scope" value="Eukaryota"/>
</dbReference>
<protein>
    <recommendedName>
        <fullName evidence="2">J domain-containing protein</fullName>
    </recommendedName>
</protein>
<feature type="region of interest" description="Disordered" evidence="1">
    <location>
        <begin position="134"/>
        <end position="154"/>
    </location>
</feature>
<evidence type="ECO:0000256" key="1">
    <source>
        <dbReference type="SAM" id="MobiDB-lite"/>
    </source>
</evidence>
<dbReference type="HOGENOM" id="CLU_017633_11_0_1"/>
<organism evidence="3 4">
    <name type="scientific">Amborella trichopoda</name>
    <dbReference type="NCBI Taxonomy" id="13333"/>
    <lineage>
        <taxon>Eukaryota</taxon>
        <taxon>Viridiplantae</taxon>
        <taxon>Streptophyta</taxon>
        <taxon>Embryophyta</taxon>
        <taxon>Tracheophyta</taxon>
        <taxon>Spermatophyta</taxon>
        <taxon>Magnoliopsida</taxon>
        <taxon>Amborellales</taxon>
        <taxon>Amborellaceae</taxon>
        <taxon>Amborella</taxon>
    </lineage>
</organism>
<dbReference type="SMART" id="SM00271">
    <property type="entry name" value="DnaJ"/>
    <property type="match status" value="1"/>
</dbReference>
<reference evidence="4" key="1">
    <citation type="journal article" date="2013" name="Science">
        <title>The Amborella genome and the evolution of flowering plants.</title>
        <authorList>
            <consortium name="Amborella Genome Project"/>
        </authorList>
    </citation>
    <scope>NUCLEOTIDE SEQUENCE [LARGE SCALE GENOMIC DNA]</scope>
</reference>
<feature type="region of interest" description="Disordered" evidence="1">
    <location>
        <begin position="203"/>
        <end position="231"/>
    </location>
</feature>
<dbReference type="PROSITE" id="PS50076">
    <property type="entry name" value="DNAJ_2"/>
    <property type="match status" value="1"/>
</dbReference>
<dbReference type="PANTHER" id="PTHR44743">
    <property type="entry name" value="PUTATIVE, EXPRESSED-RELATED"/>
    <property type="match status" value="1"/>
</dbReference>
<dbReference type="InterPro" id="IPR001623">
    <property type="entry name" value="DnaJ_domain"/>
</dbReference>
<evidence type="ECO:0000313" key="4">
    <source>
        <dbReference type="Proteomes" id="UP000017836"/>
    </source>
</evidence>
<dbReference type="KEGG" id="atr:18433698"/>
<name>W1PC41_AMBTC</name>
<gene>
    <name evidence="3" type="ORF">AMTR_s00007p00261440</name>
</gene>
<dbReference type="PANTHER" id="PTHR44743:SF5">
    <property type="entry name" value="CHAPERONE DNAJ-DOMAIN SUPERFAMILY PROTEIN"/>
    <property type="match status" value="1"/>
</dbReference>
<dbReference type="STRING" id="13333.W1PC41"/>
<dbReference type="AlphaFoldDB" id="W1PC41"/>
<dbReference type="Gramene" id="ERN05518">
    <property type="protein sequence ID" value="ERN05518"/>
    <property type="gene ID" value="AMTR_s00007p00261440"/>
</dbReference>
<dbReference type="PRINTS" id="PR00625">
    <property type="entry name" value="JDOMAIN"/>
</dbReference>
<feature type="domain" description="J" evidence="2">
    <location>
        <begin position="10"/>
        <end position="81"/>
    </location>
</feature>
<evidence type="ECO:0000313" key="3">
    <source>
        <dbReference type="EMBL" id="ERN05518.1"/>
    </source>
</evidence>
<dbReference type="OrthoDB" id="10250354at2759"/>
<dbReference type="Pfam" id="PF00226">
    <property type="entry name" value="DnaJ"/>
    <property type="match status" value="1"/>
</dbReference>
<dbReference type="CDD" id="cd06257">
    <property type="entry name" value="DnaJ"/>
    <property type="match status" value="1"/>
</dbReference>
<feature type="compositionally biased region" description="Basic residues" evidence="1">
    <location>
        <begin position="215"/>
        <end position="231"/>
    </location>
</feature>
<accession>W1PC41</accession>
<proteinExistence type="predicted"/>
<dbReference type="SUPFAM" id="SSF46565">
    <property type="entry name" value="Chaperone J-domain"/>
    <property type="match status" value="1"/>
</dbReference>
<feature type="compositionally biased region" description="Low complexity" evidence="1">
    <location>
        <begin position="135"/>
        <end position="154"/>
    </location>
</feature>
<dbReference type="EMBL" id="KI394011">
    <property type="protein sequence ID" value="ERN05518.1"/>
    <property type="molecule type" value="Genomic_DNA"/>
</dbReference>
<sequence>MAPRGEKDSDFYAILGLKKECSASDLRNAYKRLALRWHPDRCSASGNTKFVEECKKKFQAIQQAYSVLSDANKRFLYDVGAYGSDDDDQGMGEFLGEMAVMMSQTKPSEKGPESFEDLQNLFQEMFERDLDMFKSSTSHNNNNDNNNNNHRSSDNNNCSSVHCFSNTNKRNCSDMNAGEASEVGRFAFSCYATEFLHKQTFSVGADDVRSESSNKRRNGRKQKSTSSSRKS</sequence>
<evidence type="ECO:0000259" key="2">
    <source>
        <dbReference type="PROSITE" id="PS50076"/>
    </source>
</evidence>
<dbReference type="InterPro" id="IPR036869">
    <property type="entry name" value="J_dom_sf"/>
</dbReference>
<dbReference type="OMA" id="ERTSHTC"/>
<dbReference type="Proteomes" id="UP000017836">
    <property type="component" value="Unassembled WGS sequence"/>
</dbReference>
<dbReference type="Gene3D" id="1.10.287.110">
    <property type="entry name" value="DnaJ domain"/>
    <property type="match status" value="1"/>
</dbReference>
<keyword evidence="4" id="KW-1185">Reference proteome</keyword>